<evidence type="ECO:0000313" key="1">
    <source>
        <dbReference type="EMBL" id="MDA0139426.1"/>
    </source>
</evidence>
<accession>A0ABT4RLL7</accession>
<dbReference type="Gene3D" id="3.40.50.300">
    <property type="entry name" value="P-loop containing nucleotide triphosphate hydrolases"/>
    <property type="match status" value="2"/>
</dbReference>
<protein>
    <recommendedName>
        <fullName evidence="3">AAA+ ATPase domain-containing protein</fullName>
    </recommendedName>
</protein>
<sequence>MRLLSCRQLLKPRAGGPAHRELLRERLGALAAHLPAGHGLQVLVEAEPLDPTRTLARDWEHVELAAADAQTHGDEERARAMRRLALGLEQTVRRSAPAVQAAALRWTIAVRWSPTGLPRRRRGRGVRVIARAAHERAAADSARLAELVAGDLVAAGCQVDALDGEQALAALARMINPAAGERMLAAGAPQVLESADRDQALAHRAELLAALGAAELRVERDWLARPGSGEIEAIAHLSGAPGDTSVWWLLALMELPPPWRLAVHVTATDRVRQRRRFRLRHRRLWADLRRRERDGKLISEEAYQQEREAADIDAELRLTGAAGIYEVSIYQAIRRPAGDREQLTELLAGVARDFESYTDARLYTGRFLAEPSWVSTLPLATDRLGATRRFAQRNIGDCLPLHSLSASSPGGVPLGYALPGSTLERVDPFDPAYRTHVALITGASGSGKTVATNALLARNLARGATGYIIDRSSSEHAAGGARHAGHYEQLAALIPGARVIHYGAGQQDAIINPWDTPNPAHVPASKVEFLVALHALLVGDPTPTGHALTGLERSLLARAIHQSYAHCAQTGELPRERVLREQLRALARAQADDTRDGDSGVAGELRRLAERLYPYVQDGPLAWLADRPTTIPAGAPLVVFDLAGLPDALAAPVILALVDHIDREIARRRAQHLTDHRAGGEWAGRTFLAIDEAWKPLMTPAAGAWLNEWARRTRHIACALLVISQHLSDFANPQGRALLRNSVLRLLFHTAHDELAEIADTLDLHAEDLAEISALQTRKGEHSTCLLDSEAHGRATVRIQLSDIEYWACSADPERDQPLRELALRQSGGDAWAAMRLLVDAAWHRAQAEQLAGDTPAARS</sequence>
<reference evidence="1" key="1">
    <citation type="submission" date="2022-10" db="EMBL/GenBank/DDBJ databases">
        <title>The WGS of Solirubrobacter sp. CPCC 204708.</title>
        <authorList>
            <person name="Jiang Z."/>
        </authorList>
    </citation>
    <scope>NUCLEOTIDE SEQUENCE</scope>
    <source>
        <strain evidence="1">CPCC 204708</strain>
    </source>
</reference>
<evidence type="ECO:0008006" key="3">
    <source>
        <dbReference type="Google" id="ProtNLM"/>
    </source>
</evidence>
<gene>
    <name evidence="1" type="ORF">OJ962_18125</name>
</gene>
<evidence type="ECO:0000313" key="2">
    <source>
        <dbReference type="Proteomes" id="UP001147700"/>
    </source>
</evidence>
<dbReference type="RefSeq" id="WP_270006511.1">
    <property type="nucleotide sequence ID" value="NZ_JAPCID010000025.1"/>
</dbReference>
<dbReference type="Proteomes" id="UP001147700">
    <property type="component" value="Unassembled WGS sequence"/>
</dbReference>
<dbReference type="SUPFAM" id="SSF52540">
    <property type="entry name" value="P-loop containing nucleoside triphosphate hydrolases"/>
    <property type="match status" value="1"/>
</dbReference>
<keyword evidence="2" id="KW-1185">Reference proteome</keyword>
<comment type="caution">
    <text evidence="1">The sequence shown here is derived from an EMBL/GenBank/DDBJ whole genome shotgun (WGS) entry which is preliminary data.</text>
</comment>
<name>A0ABT4RLL7_9ACTN</name>
<proteinExistence type="predicted"/>
<dbReference type="InterPro" id="IPR027417">
    <property type="entry name" value="P-loop_NTPase"/>
</dbReference>
<dbReference type="EMBL" id="JAPCID010000025">
    <property type="protein sequence ID" value="MDA0139426.1"/>
    <property type="molecule type" value="Genomic_DNA"/>
</dbReference>
<organism evidence="1 2">
    <name type="scientific">Solirubrobacter deserti</name>
    <dbReference type="NCBI Taxonomy" id="2282478"/>
    <lineage>
        <taxon>Bacteria</taxon>
        <taxon>Bacillati</taxon>
        <taxon>Actinomycetota</taxon>
        <taxon>Thermoleophilia</taxon>
        <taxon>Solirubrobacterales</taxon>
        <taxon>Solirubrobacteraceae</taxon>
        <taxon>Solirubrobacter</taxon>
    </lineage>
</organism>